<feature type="compositionally biased region" description="Polar residues" evidence="5">
    <location>
        <begin position="353"/>
        <end position="363"/>
    </location>
</feature>
<evidence type="ECO:0000313" key="7">
    <source>
        <dbReference type="EMBL" id="RYR27004.1"/>
    </source>
</evidence>
<dbReference type="AlphaFoldDB" id="A0A445AKV6"/>
<evidence type="ECO:0000256" key="2">
    <source>
        <dbReference type="ARBA" id="ARBA00023015"/>
    </source>
</evidence>
<feature type="compositionally biased region" description="Polar residues" evidence="5">
    <location>
        <begin position="1"/>
        <end position="16"/>
    </location>
</feature>
<evidence type="ECO:0000256" key="5">
    <source>
        <dbReference type="SAM" id="MobiDB-lite"/>
    </source>
</evidence>
<keyword evidence="3" id="KW-0804">Transcription</keyword>
<dbReference type="InterPro" id="IPR001005">
    <property type="entry name" value="SANT/Myb"/>
</dbReference>
<dbReference type="InterPro" id="IPR009057">
    <property type="entry name" value="Homeodomain-like_sf"/>
</dbReference>
<proteinExistence type="predicted"/>
<dbReference type="PANTHER" id="PTHR31314">
    <property type="entry name" value="MYB FAMILY TRANSCRIPTION FACTOR PHL7-LIKE"/>
    <property type="match status" value="1"/>
</dbReference>
<dbReference type="NCBIfam" id="TIGR01557">
    <property type="entry name" value="myb_SHAQKYF"/>
    <property type="match status" value="1"/>
</dbReference>
<dbReference type="PROSITE" id="PS51294">
    <property type="entry name" value="HTH_MYB"/>
    <property type="match status" value="1"/>
</dbReference>
<evidence type="ECO:0000256" key="4">
    <source>
        <dbReference type="ARBA" id="ARBA00023242"/>
    </source>
</evidence>
<reference evidence="7 8" key="1">
    <citation type="submission" date="2019-01" db="EMBL/GenBank/DDBJ databases">
        <title>Sequencing of cultivated peanut Arachis hypogaea provides insights into genome evolution and oil improvement.</title>
        <authorList>
            <person name="Chen X."/>
        </authorList>
    </citation>
    <scope>NUCLEOTIDE SEQUENCE [LARGE SCALE GENOMIC DNA]</scope>
    <source>
        <strain evidence="8">cv. Fuhuasheng</strain>
        <tissue evidence="7">Leaves</tissue>
    </source>
</reference>
<dbReference type="InterPro" id="IPR017930">
    <property type="entry name" value="Myb_dom"/>
</dbReference>
<accession>A0A445AKV6</accession>
<dbReference type="PANTHER" id="PTHR31314:SF168">
    <property type="entry name" value="MYB-LIKE HTH TRANSCRIPTIONAL REGULATOR FAMILY PROTEIN"/>
    <property type="match status" value="1"/>
</dbReference>
<keyword evidence="8" id="KW-1185">Reference proteome</keyword>
<dbReference type="SUPFAM" id="SSF46689">
    <property type="entry name" value="Homeodomain-like"/>
    <property type="match status" value="1"/>
</dbReference>
<dbReference type="InterPro" id="IPR046955">
    <property type="entry name" value="PHR1-like"/>
</dbReference>
<protein>
    <recommendedName>
        <fullName evidence="6">HTH myb-type domain-containing protein</fullName>
    </recommendedName>
</protein>
<feature type="compositionally biased region" description="Acidic residues" evidence="5">
    <location>
        <begin position="17"/>
        <end position="32"/>
    </location>
</feature>
<dbReference type="GO" id="GO:0005634">
    <property type="term" value="C:nucleus"/>
    <property type="evidence" value="ECO:0007669"/>
    <property type="project" value="UniProtKB-SubCell"/>
</dbReference>
<dbReference type="GO" id="GO:0003677">
    <property type="term" value="F:DNA binding"/>
    <property type="evidence" value="ECO:0007669"/>
    <property type="project" value="InterPro"/>
</dbReference>
<organism evidence="7 8">
    <name type="scientific">Arachis hypogaea</name>
    <name type="common">Peanut</name>
    <dbReference type="NCBI Taxonomy" id="3818"/>
    <lineage>
        <taxon>Eukaryota</taxon>
        <taxon>Viridiplantae</taxon>
        <taxon>Streptophyta</taxon>
        <taxon>Embryophyta</taxon>
        <taxon>Tracheophyta</taxon>
        <taxon>Spermatophyta</taxon>
        <taxon>Magnoliopsida</taxon>
        <taxon>eudicotyledons</taxon>
        <taxon>Gunneridae</taxon>
        <taxon>Pentapetalae</taxon>
        <taxon>rosids</taxon>
        <taxon>fabids</taxon>
        <taxon>Fabales</taxon>
        <taxon>Fabaceae</taxon>
        <taxon>Papilionoideae</taxon>
        <taxon>50 kb inversion clade</taxon>
        <taxon>dalbergioids sensu lato</taxon>
        <taxon>Dalbergieae</taxon>
        <taxon>Pterocarpus clade</taxon>
        <taxon>Arachis</taxon>
    </lineage>
</organism>
<dbReference type="STRING" id="3818.A0A445AKV6"/>
<feature type="region of interest" description="Disordered" evidence="5">
    <location>
        <begin position="1"/>
        <end position="65"/>
    </location>
</feature>
<dbReference type="Pfam" id="PF00249">
    <property type="entry name" value="Myb_DNA-binding"/>
    <property type="match status" value="1"/>
</dbReference>
<dbReference type="GO" id="GO:0003700">
    <property type="term" value="F:DNA-binding transcription factor activity"/>
    <property type="evidence" value="ECO:0007669"/>
    <property type="project" value="InterPro"/>
</dbReference>
<feature type="domain" description="HTH myb-type" evidence="6">
    <location>
        <begin position="69"/>
        <end position="129"/>
    </location>
</feature>
<dbReference type="EMBL" id="SDMP01000012">
    <property type="protein sequence ID" value="RYR27004.1"/>
    <property type="molecule type" value="Genomic_DNA"/>
</dbReference>
<dbReference type="InterPro" id="IPR006447">
    <property type="entry name" value="Myb_dom_plants"/>
</dbReference>
<dbReference type="FunFam" id="1.10.10.60:FF:000002">
    <property type="entry name" value="Myb family transcription factor"/>
    <property type="match status" value="1"/>
</dbReference>
<evidence type="ECO:0000256" key="3">
    <source>
        <dbReference type="ARBA" id="ARBA00023163"/>
    </source>
</evidence>
<keyword evidence="2" id="KW-0805">Transcription regulation</keyword>
<feature type="region of interest" description="Disordered" evidence="5">
    <location>
        <begin position="323"/>
        <end position="363"/>
    </location>
</feature>
<evidence type="ECO:0000313" key="8">
    <source>
        <dbReference type="Proteomes" id="UP000289738"/>
    </source>
</evidence>
<comment type="subcellular location">
    <subcellularLocation>
        <location evidence="1">Nucleus</location>
    </subcellularLocation>
</comment>
<feature type="compositionally biased region" description="Basic and acidic residues" evidence="5">
    <location>
        <begin position="323"/>
        <end position="340"/>
    </location>
</feature>
<keyword evidence="4" id="KW-0539">Nucleus</keyword>
<sequence length="387" mass="43819">MEESHGSQCSKTSPSNLEEEEEEEEEEDDDECENKKNNGGGGGGCSSNSTVEENSNNNNDKKKIRPYVRSKFPRLRWTPDLHLRFLHAVQRLGGQERATPKLVLQLMNIKGLSIAHVKSHLQMFRSKKLDEPNHQVLANHHSSRLMDTGDRNIYNLSQLPMLQGYNPSTISSHRFGYGDNSFTSAYEKMVHRPFNWANSIFRVGSSSNFIEQQQQQQPIITSNSSFKIHERRKDDHEFLSFGSSSAHDHSLCTKRLSNNNNVGLTPLLLSSQNPRTQDNNNNHNIIMPLKRKASPSSSSSLATEKIDLDLSLKLNSRIDGDDEERRVELEDHDDNNKNNDDDNNLSLSLYPPIQSSTSNNLRSNKLKEAQDCCKKQGKMASTLDLTI</sequence>
<feature type="compositionally biased region" description="Low complexity" evidence="5">
    <location>
        <begin position="46"/>
        <end position="58"/>
    </location>
</feature>
<dbReference type="Gene3D" id="1.10.10.60">
    <property type="entry name" value="Homeodomain-like"/>
    <property type="match status" value="1"/>
</dbReference>
<name>A0A445AKV6_ARAHY</name>
<dbReference type="Proteomes" id="UP000289738">
    <property type="component" value="Chromosome B02"/>
</dbReference>
<comment type="caution">
    <text evidence="7">The sequence shown here is derived from an EMBL/GenBank/DDBJ whole genome shotgun (WGS) entry which is preliminary data.</text>
</comment>
<gene>
    <name evidence="7" type="ORF">Ahy_B02g061323</name>
</gene>
<evidence type="ECO:0000259" key="6">
    <source>
        <dbReference type="PROSITE" id="PS51294"/>
    </source>
</evidence>
<evidence type="ECO:0000256" key="1">
    <source>
        <dbReference type="ARBA" id="ARBA00004123"/>
    </source>
</evidence>